<keyword evidence="3" id="KW-1185">Reference proteome</keyword>
<dbReference type="Proteomes" id="UP000830671">
    <property type="component" value="Chromosome 7"/>
</dbReference>
<gene>
    <name evidence="2" type="ORF">CLUP02_13132</name>
</gene>
<organism evidence="2 3">
    <name type="scientific">Colletotrichum lupini</name>
    <dbReference type="NCBI Taxonomy" id="145971"/>
    <lineage>
        <taxon>Eukaryota</taxon>
        <taxon>Fungi</taxon>
        <taxon>Dikarya</taxon>
        <taxon>Ascomycota</taxon>
        <taxon>Pezizomycotina</taxon>
        <taxon>Sordariomycetes</taxon>
        <taxon>Hypocreomycetidae</taxon>
        <taxon>Glomerellales</taxon>
        <taxon>Glomerellaceae</taxon>
        <taxon>Colletotrichum</taxon>
        <taxon>Colletotrichum acutatum species complex</taxon>
    </lineage>
</organism>
<accession>A0A9Q8T1M8</accession>
<protein>
    <submittedName>
        <fullName evidence="2">Uncharacterized protein</fullName>
    </submittedName>
</protein>
<dbReference type="RefSeq" id="XP_049149222.1">
    <property type="nucleotide sequence ID" value="XM_049292076.1"/>
</dbReference>
<evidence type="ECO:0000313" key="3">
    <source>
        <dbReference type="Proteomes" id="UP000830671"/>
    </source>
</evidence>
<evidence type="ECO:0000256" key="1">
    <source>
        <dbReference type="SAM" id="MobiDB-lite"/>
    </source>
</evidence>
<reference evidence="2" key="1">
    <citation type="journal article" date="2021" name="Mol. Plant Microbe Interact.">
        <title>Complete Genome Sequence of the Plant-Pathogenic Fungus Colletotrichum lupini.</title>
        <authorList>
            <person name="Baroncelli R."/>
            <person name="Pensec F."/>
            <person name="Da Lio D."/>
            <person name="Boufleur T."/>
            <person name="Vicente I."/>
            <person name="Sarrocco S."/>
            <person name="Picot A."/>
            <person name="Baraldi E."/>
            <person name="Sukno S."/>
            <person name="Thon M."/>
            <person name="Le Floch G."/>
        </authorList>
    </citation>
    <scope>NUCLEOTIDE SEQUENCE</scope>
    <source>
        <strain evidence="2">IMI 504893</strain>
    </source>
</reference>
<dbReference type="KEGG" id="clup:CLUP02_13132"/>
<name>A0A9Q8T1M8_9PEZI</name>
<evidence type="ECO:0000313" key="2">
    <source>
        <dbReference type="EMBL" id="UQC87614.1"/>
    </source>
</evidence>
<feature type="region of interest" description="Disordered" evidence="1">
    <location>
        <begin position="130"/>
        <end position="149"/>
    </location>
</feature>
<sequence>MPLRCAPMTPWDNCSTANFDAWEKAIRGLNIVDFGRLERSQQVAVNKSDALPEALLKSTTPGDALVHRTTRPKVLTKTRSNVGKVEKLPGNQTKPNHQTKPLLLFSFYPHPAPAIALLEHSQGRVSTVIAGNEGESKTRRNEGQPSVAQNTGTAQLAHSSSQNIRNVVAFPILIASLHIPPTPPILILTHHNVSAGQGLPS</sequence>
<dbReference type="AlphaFoldDB" id="A0A9Q8T1M8"/>
<dbReference type="GeneID" id="73347086"/>
<dbReference type="EMBL" id="CP019479">
    <property type="protein sequence ID" value="UQC87614.1"/>
    <property type="molecule type" value="Genomic_DNA"/>
</dbReference>
<proteinExistence type="predicted"/>